<sequence>MRMNRLLGYVSLSFACCLLAGAMDPGDLEDSVLS</sequence>
<gene>
    <name evidence="1" type="ORF">SOCE26_018220</name>
</gene>
<name>A0A2L0EM97_SORCE</name>
<reference evidence="1 2" key="1">
    <citation type="submission" date="2015-09" db="EMBL/GenBank/DDBJ databases">
        <title>Sorangium comparison.</title>
        <authorList>
            <person name="Zaburannyi N."/>
            <person name="Bunk B."/>
            <person name="Overmann J."/>
            <person name="Mueller R."/>
        </authorList>
    </citation>
    <scope>NUCLEOTIDE SEQUENCE [LARGE SCALE GENOMIC DNA]</scope>
    <source>
        <strain evidence="1 2">So ce26</strain>
    </source>
</reference>
<evidence type="ECO:0000313" key="1">
    <source>
        <dbReference type="EMBL" id="AUX40421.1"/>
    </source>
</evidence>
<protein>
    <submittedName>
        <fullName evidence="1">Uncharacterized protein</fullName>
    </submittedName>
</protein>
<dbReference type="Proteomes" id="UP000238348">
    <property type="component" value="Chromosome"/>
</dbReference>
<dbReference type="AlphaFoldDB" id="A0A2L0EM97"/>
<evidence type="ECO:0000313" key="2">
    <source>
        <dbReference type="Proteomes" id="UP000238348"/>
    </source>
</evidence>
<dbReference type="EMBL" id="CP012673">
    <property type="protein sequence ID" value="AUX40421.1"/>
    <property type="molecule type" value="Genomic_DNA"/>
</dbReference>
<dbReference type="PROSITE" id="PS51257">
    <property type="entry name" value="PROKAR_LIPOPROTEIN"/>
    <property type="match status" value="1"/>
</dbReference>
<proteinExistence type="predicted"/>
<accession>A0A2L0EM97</accession>
<organism evidence="1 2">
    <name type="scientific">Sorangium cellulosum</name>
    <name type="common">Polyangium cellulosum</name>
    <dbReference type="NCBI Taxonomy" id="56"/>
    <lineage>
        <taxon>Bacteria</taxon>
        <taxon>Pseudomonadati</taxon>
        <taxon>Myxococcota</taxon>
        <taxon>Polyangia</taxon>
        <taxon>Polyangiales</taxon>
        <taxon>Polyangiaceae</taxon>
        <taxon>Sorangium</taxon>
    </lineage>
</organism>